<feature type="compositionally biased region" description="Basic and acidic residues" evidence="1">
    <location>
        <begin position="29"/>
        <end position="46"/>
    </location>
</feature>
<evidence type="ECO:0000313" key="3">
    <source>
        <dbReference type="Proteomes" id="UP000465778"/>
    </source>
</evidence>
<dbReference type="InterPro" id="IPR035924">
    <property type="entry name" value="FlaG-like_sf"/>
</dbReference>
<dbReference type="PANTHER" id="PTHR37166:SF1">
    <property type="entry name" value="PROTEIN FLAG"/>
    <property type="match status" value="1"/>
</dbReference>
<proteinExistence type="predicted"/>
<organism evidence="2 3">
    <name type="scientific">Cytobacillus firmus</name>
    <name type="common">Bacillus firmus</name>
    <dbReference type="NCBI Taxonomy" id="1399"/>
    <lineage>
        <taxon>Bacteria</taxon>
        <taxon>Bacillati</taxon>
        <taxon>Bacillota</taxon>
        <taxon>Bacilli</taxon>
        <taxon>Bacillales</taxon>
        <taxon>Bacillaceae</taxon>
        <taxon>Cytobacillus</taxon>
    </lineage>
</organism>
<dbReference type="AlphaFoldDB" id="A0A800NDY1"/>
<evidence type="ECO:0000313" key="2">
    <source>
        <dbReference type="EMBL" id="KAF0825136.1"/>
    </source>
</evidence>
<keyword evidence="2" id="KW-0966">Cell projection</keyword>
<gene>
    <name evidence="2" type="ORF">KIS1582_1149</name>
</gene>
<keyword evidence="2" id="KW-0969">Cilium</keyword>
<dbReference type="EMBL" id="VDEM01000007">
    <property type="protein sequence ID" value="KAF0825136.1"/>
    <property type="molecule type" value="Genomic_DNA"/>
</dbReference>
<dbReference type="SUPFAM" id="SSF160214">
    <property type="entry name" value="FlaG-like"/>
    <property type="match status" value="1"/>
</dbReference>
<comment type="caution">
    <text evidence="2">The sequence shown here is derived from an EMBL/GenBank/DDBJ whole genome shotgun (WGS) entry which is preliminary data.</text>
</comment>
<dbReference type="Pfam" id="PF03646">
    <property type="entry name" value="FlaG"/>
    <property type="match status" value="1"/>
</dbReference>
<accession>A0A800NDY1</accession>
<dbReference type="InterPro" id="IPR005186">
    <property type="entry name" value="FlaG"/>
</dbReference>
<feature type="region of interest" description="Disordered" evidence="1">
    <location>
        <begin position="1"/>
        <end position="46"/>
    </location>
</feature>
<dbReference type="PANTHER" id="PTHR37166">
    <property type="entry name" value="PROTEIN FLAG"/>
    <property type="match status" value="1"/>
</dbReference>
<dbReference type="OrthoDB" id="9799867at2"/>
<reference evidence="2 3" key="1">
    <citation type="journal article" date="2020" name="G3 (Bethesda)">
        <title>Whole Genome Sequencing and Comparative Genomics of Two Nematicidal Bacillus Strains Reveals a Wide Range of Possible Virulence Factors.</title>
        <authorList>
            <person name="Susic N."/>
            <person name="Janezic S."/>
            <person name="Rupnik M."/>
            <person name="Geric Stare B."/>
        </authorList>
    </citation>
    <scope>NUCLEOTIDE SEQUENCE [LARGE SCALE GENOMIC DNA]</scope>
    <source>
        <strain evidence="2 3">I-1582</strain>
    </source>
</reference>
<feature type="compositionally biased region" description="Polar residues" evidence="1">
    <location>
        <begin position="11"/>
        <end position="21"/>
    </location>
</feature>
<name>A0A800NDY1_CYTFI</name>
<sequence>MEITQKMPAQPSVSTQLSKSAESMPGNETVKKREQEKDQPSVLPAKDKVETQVDSMNKLLEVNLTSIKFNLHEETDRYYVEVVDQKTKEVVKEIPPKEFLDLMARITEFTGILMDKKA</sequence>
<dbReference type="Proteomes" id="UP000465778">
    <property type="component" value="Unassembled WGS sequence"/>
</dbReference>
<evidence type="ECO:0000256" key="1">
    <source>
        <dbReference type="SAM" id="MobiDB-lite"/>
    </source>
</evidence>
<dbReference type="NCBIfam" id="NF005834">
    <property type="entry name" value="PRK07738.1"/>
    <property type="match status" value="1"/>
</dbReference>
<keyword evidence="2" id="KW-0282">Flagellum</keyword>
<protein>
    <submittedName>
        <fullName evidence="2">Flagellar protein FlaG protein</fullName>
    </submittedName>
</protein>
<dbReference type="Gene3D" id="3.30.160.170">
    <property type="entry name" value="FlaG-like"/>
    <property type="match status" value="1"/>
</dbReference>
<dbReference type="RefSeq" id="WP_159344496.1">
    <property type="nucleotide sequence ID" value="NZ_JBALOT010000007.1"/>
</dbReference>